<dbReference type="AlphaFoldDB" id="B1WZZ8"/>
<protein>
    <recommendedName>
        <fullName evidence="3">Macrocin-O-methyltransferase</fullName>
    </recommendedName>
</protein>
<dbReference type="STRING" id="43989.cce_3549"/>
<organism evidence="1 2">
    <name type="scientific">Crocosphaera subtropica (strain ATCC 51142 / BH68)</name>
    <name type="common">Cyanothece sp. (strain ATCC 51142)</name>
    <dbReference type="NCBI Taxonomy" id="43989"/>
    <lineage>
        <taxon>Bacteria</taxon>
        <taxon>Bacillati</taxon>
        <taxon>Cyanobacteriota</taxon>
        <taxon>Cyanophyceae</taxon>
        <taxon>Oscillatoriophycideae</taxon>
        <taxon>Chroococcales</taxon>
        <taxon>Aphanothecaceae</taxon>
        <taxon>Crocosphaera</taxon>
        <taxon>Crocosphaera subtropica</taxon>
    </lineage>
</organism>
<name>B1WZZ8_CROS5</name>
<evidence type="ECO:0008006" key="3">
    <source>
        <dbReference type="Google" id="ProtNLM"/>
    </source>
</evidence>
<sequence>MYIYDVFGMIPPPTEKDTEEVHERYKIIVEGKSDGIGGDKYYGYENNLYEIVQSNFQSFGINCKKQSVTMVQGLVQDTLKIEESVAFAHIDVDWYDPVMTCLRRIFPKLVVGGSIILDDYYDWGGCRKATDEYLEKVTGQFVRDNIANAVKITKIT</sequence>
<dbReference type="PANTHER" id="PTHR40036">
    <property type="entry name" value="MACROCIN O-METHYLTRANSFERASE"/>
    <property type="match status" value="1"/>
</dbReference>
<dbReference type="Proteomes" id="UP000001203">
    <property type="component" value="Chromosome circular"/>
</dbReference>
<dbReference type="HOGENOM" id="CLU_062821_2_0_3"/>
<accession>B1WZZ8</accession>
<dbReference type="InterPro" id="IPR029063">
    <property type="entry name" value="SAM-dependent_MTases_sf"/>
</dbReference>
<proteinExistence type="predicted"/>
<gene>
    <name evidence="1" type="ordered locus">cce_3549</name>
</gene>
<dbReference type="PANTHER" id="PTHR40036:SF1">
    <property type="entry name" value="MACROCIN O-METHYLTRANSFERASE"/>
    <property type="match status" value="1"/>
</dbReference>
<dbReference type="Gene3D" id="3.40.50.150">
    <property type="entry name" value="Vaccinia Virus protein VP39"/>
    <property type="match status" value="1"/>
</dbReference>
<reference evidence="1 2" key="1">
    <citation type="journal article" date="2008" name="Proc. Natl. Acad. Sci. U.S.A.">
        <title>The genome of Cyanothece 51142, a unicellular diazotrophic cyanobacterium important in the marine nitrogen cycle.</title>
        <authorList>
            <person name="Welsh E.A."/>
            <person name="Liberton M."/>
            <person name="Stoeckel J."/>
            <person name="Loh T."/>
            <person name="Elvitigala T."/>
            <person name="Wang C."/>
            <person name="Wollam A."/>
            <person name="Fulton R.S."/>
            <person name="Clifton S.W."/>
            <person name="Jacobs J.M."/>
            <person name="Aurora R."/>
            <person name="Ghosh B.K."/>
            <person name="Sherman L.A."/>
            <person name="Smith R.D."/>
            <person name="Wilson R.K."/>
            <person name="Pakrasi H.B."/>
        </authorList>
    </citation>
    <scope>NUCLEOTIDE SEQUENCE [LARGE SCALE GENOMIC DNA]</scope>
    <source>
        <strain evidence="2">ATCC 51142 / BH68</strain>
    </source>
</reference>
<dbReference type="InterPro" id="IPR008884">
    <property type="entry name" value="TylF_MeTrfase"/>
</dbReference>
<dbReference type="eggNOG" id="COG0367">
    <property type="taxonomic scope" value="Bacteria"/>
</dbReference>
<dbReference type="Pfam" id="PF05711">
    <property type="entry name" value="TylF"/>
    <property type="match status" value="1"/>
</dbReference>
<keyword evidence="2" id="KW-1185">Reference proteome</keyword>
<dbReference type="EMBL" id="CP000806">
    <property type="protein sequence ID" value="ACB52897.1"/>
    <property type="molecule type" value="Genomic_DNA"/>
</dbReference>
<evidence type="ECO:0000313" key="1">
    <source>
        <dbReference type="EMBL" id="ACB52897.1"/>
    </source>
</evidence>
<dbReference type="KEGG" id="cyt:cce_3549"/>
<evidence type="ECO:0000313" key="2">
    <source>
        <dbReference type="Proteomes" id="UP000001203"/>
    </source>
</evidence>